<dbReference type="GeneID" id="106815497"/>
<dbReference type="InterPro" id="IPR005062">
    <property type="entry name" value="SAC3/GANP/THP3_conserved"/>
</dbReference>
<evidence type="ECO:0000259" key="1">
    <source>
        <dbReference type="Pfam" id="PF03399"/>
    </source>
</evidence>
<keyword evidence="2" id="KW-1185">Reference proteome</keyword>
<dbReference type="Gene3D" id="1.25.40.990">
    <property type="match status" value="1"/>
</dbReference>
<dbReference type="InterPro" id="IPR045107">
    <property type="entry name" value="SAC3/GANP/THP3"/>
</dbReference>
<sequence>MCKREHQKLLHKFEVEECTQKNVKNKRSKADVSKTVKAFSRCAAGKATPDPWDLRPAPVLATTMNYLLEKIAPREDVPWNIVYDFVADRIRAVRQDIVIQHLPGDDTCQILMQCIRFYLYSSYRLCEEPLANFDPHLNNIQAMECMKMLLVNFSNMRNPPIKEAQELEALYLLFNLGSTDAMLHAYECHRDIRECAKVRLALNLNRAYMEGNYVHLFRLVRKLTFLEMCSMHRHVPKLHRLTIQQMSVAYSSKVLTYPVEQLRRLLLLDTECMAADLCRYYGITIDGKRIRFIKAAWNDADAYRKSGRVGMAETGIDVPTDASLESQATGHKVESTKASHAYIGARS</sequence>
<evidence type="ECO:0000313" key="3">
    <source>
        <dbReference type="RefSeq" id="XP_014675450.1"/>
    </source>
</evidence>
<dbReference type="Proteomes" id="UP000695022">
    <property type="component" value="Unplaced"/>
</dbReference>
<protein>
    <submittedName>
        <fullName evidence="3">SAC3 domain-containing protein 1-like</fullName>
    </submittedName>
</protein>
<gene>
    <name evidence="3" type="primary">LOC106815497</name>
</gene>
<dbReference type="RefSeq" id="XP_014675450.1">
    <property type="nucleotide sequence ID" value="XM_014819964.1"/>
</dbReference>
<name>A0ABM1ETC9_PRICU</name>
<dbReference type="PANTHER" id="PTHR12436">
    <property type="entry name" value="80 KDA MCM3-ASSOCIATED PROTEIN"/>
    <property type="match status" value="1"/>
</dbReference>
<accession>A0ABM1ETC9</accession>
<proteinExistence type="predicted"/>
<organism evidence="2 3">
    <name type="scientific">Priapulus caudatus</name>
    <name type="common">Priapulid worm</name>
    <dbReference type="NCBI Taxonomy" id="37621"/>
    <lineage>
        <taxon>Eukaryota</taxon>
        <taxon>Metazoa</taxon>
        <taxon>Ecdysozoa</taxon>
        <taxon>Scalidophora</taxon>
        <taxon>Priapulida</taxon>
        <taxon>Priapulimorpha</taxon>
        <taxon>Priapulimorphida</taxon>
        <taxon>Priapulidae</taxon>
        <taxon>Priapulus</taxon>
    </lineage>
</organism>
<evidence type="ECO:0000313" key="2">
    <source>
        <dbReference type="Proteomes" id="UP000695022"/>
    </source>
</evidence>
<dbReference type="Pfam" id="PF03399">
    <property type="entry name" value="SAC3_GANP"/>
    <property type="match status" value="1"/>
</dbReference>
<reference evidence="3" key="1">
    <citation type="submission" date="2025-08" db="UniProtKB">
        <authorList>
            <consortium name="RefSeq"/>
        </authorList>
    </citation>
    <scope>IDENTIFICATION</scope>
</reference>
<feature type="domain" description="SAC3/GANP/THP3 conserved" evidence="1">
    <location>
        <begin position="3"/>
        <end position="286"/>
    </location>
</feature>
<dbReference type="PANTHER" id="PTHR12436:SF38">
    <property type="entry name" value="SAC3 DOMAIN-CONTAINING PROTEIN 1"/>
    <property type="match status" value="1"/>
</dbReference>